<dbReference type="STRING" id="573413.Spirs_4081"/>
<protein>
    <submittedName>
        <fullName evidence="1">DNA repair photolyase SplB-like protein</fullName>
    </submittedName>
</protein>
<dbReference type="PANTHER" id="PTHR37822">
    <property type="entry name" value="SPORE PHOTOPRODUCT LYASE-RELATED"/>
    <property type="match status" value="1"/>
</dbReference>
<keyword evidence="2" id="KW-1185">Reference proteome</keyword>
<dbReference type="Pfam" id="PF20903">
    <property type="entry name" value="SPL"/>
    <property type="match status" value="1"/>
</dbReference>
<dbReference type="EMBL" id="CP002116">
    <property type="protein sequence ID" value="ADK83163.1"/>
    <property type="molecule type" value="Genomic_DNA"/>
</dbReference>
<dbReference type="GO" id="GO:0042601">
    <property type="term" value="C:endospore-forming forespore"/>
    <property type="evidence" value="ECO:0007669"/>
    <property type="project" value="TreeGrafter"/>
</dbReference>
<dbReference type="HOGENOM" id="CLU_030330_0_0_12"/>
<reference evidence="1 2" key="1">
    <citation type="journal article" date="2010" name="Stand. Genomic Sci.">
        <title>Complete genome sequence of Spirochaeta smaragdinae type strain (SEBR 4228).</title>
        <authorList>
            <person name="Mavromatis K."/>
            <person name="Yasawong M."/>
            <person name="Chertkov O."/>
            <person name="Lapidus A."/>
            <person name="Lucas S."/>
            <person name="Nolan M."/>
            <person name="Del Rio T.G."/>
            <person name="Tice H."/>
            <person name="Cheng J.F."/>
            <person name="Pitluck S."/>
            <person name="Liolios K."/>
            <person name="Ivanova N."/>
            <person name="Tapia R."/>
            <person name="Han C."/>
            <person name="Bruce D."/>
            <person name="Goodwin L."/>
            <person name="Pati A."/>
            <person name="Chen A."/>
            <person name="Palaniappan K."/>
            <person name="Land M."/>
            <person name="Hauser L."/>
            <person name="Chang Y.J."/>
            <person name="Jeffries C.D."/>
            <person name="Detter J.C."/>
            <person name="Rohde M."/>
            <person name="Brambilla E."/>
            <person name="Spring S."/>
            <person name="Goker M."/>
            <person name="Sikorski J."/>
            <person name="Woyke T."/>
            <person name="Bristow J."/>
            <person name="Eisen J.A."/>
            <person name="Markowitz V."/>
            <person name="Hugenholtz P."/>
            <person name="Klenk H.P."/>
            <person name="Kyrpides N.C."/>
        </authorList>
    </citation>
    <scope>NUCLEOTIDE SEQUENCE [LARGE SCALE GENOMIC DNA]</scope>
    <source>
        <strain evidence="2">DSM 11293 / JCM 15392 / SEBR 4228</strain>
    </source>
</reference>
<dbReference type="PANTHER" id="PTHR37822:SF2">
    <property type="entry name" value="SPORE PHOTOPRODUCT LYASE"/>
    <property type="match status" value="1"/>
</dbReference>
<accession>E1R9J4</accession>
<dbReference type="RefSeq" id="WP_013256619.1">
    <property type="nucleotide sequence ID" value="NC_014364.1"/>
</dbReference>
<dbReference type="OrthoDB" id="368646at2"/>
<dbReference type="Gene3D" id="3.80.30.30">
    <property type="match status" value="1"/>
</dbReference>
<name>E1R9J4_SEDSS</name>
<dbReference type="AlphaFoldDB" id="E1R9J4"/>
<gene>
    <name evidence="1" type="ordered locus">Spirs_4081</name>
</gene>
<evidence type="ECO:0000313" key="2">
    <source>
        <dbReference type="Proteomes" id="UP000002318"/>
    </source>
</evidence>
<dbReference type="Proteomes" id="UP000002318">
    <property type="component" value="Chromosome"/>
</dbReference>
<dbReference type="GO" id="GO:0051539">
    <property type="term" value="F:4 iron, 4 sulfur cluster binding"/>
    <property type="evidence" value="ECO:0007669"/>
    <property type="project" value="TreeGrafter"/>
</dbReference>
<organism evidence="1 2">
    <name type="scientific">Sediminispirochaeta smaragdinae (strain DSM 11293 / JCM 15392 / SEBR 4228)</name>
    <name type="common">Spirochaeta smaragdinae</name>
    <dbReference type="NCBI Taxonomy" id="573413"/>
    <lineage>
        <taxon>Bacteria</taxon>
        <taxon>Pseudomonadati</taxon>
        <taxon>Spirochaetota</taxon>
        <taxon>Spirochaetia</taxon>
        <taxon>Spirochaetales</taxon>
        <taxon>Spirochaetaceae</taxon>
        <taxon>Sediminispirochaeta</taxon>
    </lineage>
</organism>
<dbReference type="KEGG" id="ssm:Spirs_4081"/>
<dbReference type="eggNOG" id="COG1533">
    <property type="taxonomic scope" value="Bacteria"/>
</dbReference>
<evidence type="ECO:0000313" key="1">
    <source>
        <dbReference type="EMBL" id="ADK83163.1"/>
    </source>
</evidence>
<sequence>MNAPPPAHIFPETEQYCSLSYEERRFLKSVWAQYRFTFQEIKQLIDFASDVEMWNEGELSSLWNPDLIARNYPKLSGKPLRRKLIEGAEEVWERLRRGPKSYDSFTPPASSELGGKSIPIDAPHQGEILGTCPVASERTRCCNLETLDVVKQCGFACSYCSIQSFYDQGRVYFVDNLDEKLEELERRFIAERRSGETRLRHIGTGQSSDSLMWGNRNGLLEKLSGFAGRNPEIILELKTKSANTSWLEEHELPSNMLATWSLNPQTIIDAEEHLTSSLDDRLAAARRCADKGIAVGFHFHPIVHYDRWKQEYGNLFRRVQELFLPEEVVTISLGTLTFIRPVIRQLRRRKLRSKILQMPLSDAEGKQSYPFEIKRELFSYAYNSFSGAWKSGVFFYLCMEEIDLWEPVFGRSYSDNRAFEEDMKRSYRKKMDSIAYLKKASKMV</sequence>
<dbReference type="InterPro" id="IPR049539">
    <property type="entry name" value="SPL"/>
</dbReference>
<dbReference type="GO" id="GO:1904047">
    <property type="term" value="F:S-adenosyl-L-methionine binding"/>
    <property type="evidence" value="ECO:0007669"/>
    <property type="project" value="TreeGrafter"/>
</dbReference>
<proteinExistence type="predicted"/>
<dbReference type="GO" id="GO:0003913">
    <property type="term" value="F:DNA photolyase activity"/>
    <property type="evidence" value="ECO:0007669"/>
    <property type="project" value="TreeGrafter"/>
</dbReference>